<keyword evidence="2" id="KW-1185">Reference proteome</keyword>
<dbReference type="EMBL" id="AAOH01000006">
    <property type="protein sequence ID" value="EAR27395.1"/>
    <property type="molecule type" value="Genomic_DNA"/>
</dbReference>
<dbReference type="HOGENOM" id="CLU_724956_0_0_6"/>
<evidence type="ECO:0008006" key="3">
    <source>
        <dbReference type="Google" id="ProtNLM"/>
    </source>
</evidence>
<evidence type="ECO:0000313" key="2">
    <source>
        <dbReference type="Proteomes" id="UP000006201"/>
    </source>
</evidence>
<comment type="caution">
    <text evidence="1">The sequence shown here is derived from an EMBL/GenBank/DDBJ whole genome shotgun (WGS) entry which is preliminary data.</text>
</comment>
<dbReference type="AlphaFoldDB" id="A4CCV2"/>
<name>A4CCV2_9GAMM</name>
<proteinExistence type="predicted"/>
<dbReference type="InterPro" id="IPR021445">
    <property type="entry name" value="DUF3095"/>
</dbReference>
<protein>
    <recommendedName>
        <fullName evidence="3">DUF3095 domain-containing protein</fullName>
    </recommendedName>
</protein>
<dbReference type="Pfam" id="PF11294">
    <property type="entry name" value="DUF3095"/>
    <property type="match status" value="1"/>
</dbReference>
<dbReference type="eggNOG" id="ENOG502Z8NV">
    <property type="taxonomic scope" value="Bacteria"/>
</dbReference>
<organism evidence="1 2">
    <name type="scientific">Pseudoalteromonas tunicata D2</name>
    <dbReference type="NCBI Taxonomy" id="87626"/>
    <lineage>
        <taxon>Bacteria</taxon>
        <taxon>Pseudomonadati</taxon>
        <taxon>Pseudomonadota</taxon>
        <taxon>Gammaproteobacteria</taxon>
        <taxon>Alteromonadales</taxon>
        <taxon>Pseudoalteromonadaceae</taxon>
        <taxon>Pseudoalteromonas</taxon>
    </lineage>
</organism>
<reference evidence="1 2" key="1">
    <citation type="submission" date="2006-02" db="EMBL/GenBank/DDBJ databases">
        <authorList>
            <person name="Moran M.A."/>
            <person name="Kjelleberg S."/>
            <person name="Egan S."/>
            <person name="Saunders N."/>
            <person name="Thomas T."/>
            <person name="Ferriera S."/>
            <person name="Johnson J."/>
            <person name="Kravitz S."/>
            <person name="Halpern A."/>
            <person name="Remington K."/>
            <person name="Beeson K."/>
            <person name="Tran B."/>
            <person name="Rogers Y.-H."/>
            <person name="Friedman R."/>
            <person name="Venter J.C."/>
        </authorList>
    </citation>
    <scope>NUCLEOTIDE SEQUENCE [LARGE SCALE GENOMIC DNA]</scope>
    <source>
        <strain evidence="1 2">D2</strain>
    </source>
</reference>
<dbReference type="Proteomes" id="UP000006201">
    <property type="component" value="Unassembled WGS sequence"/>
</dbReference>
<accession>A4CCV2</accession>
<sequence length="394" mass="45408">MPRQQNFYQDLKSFQLFEEFTNSQHYKALPDEWFVVVADVANSTEAIKQGRYKEVNALGVMTIVALINTLKKFDIPYVFGGDGSTACIPKYHYDETCQALAACQVLAKQQFKLSLRIGLVSIAELRTHGCDVFIAKYQPHADFKQAMFKGTGLAFAEKLIKDPSPDNPYLVRADATQNSNLFEGFECRWNEVPSPHQHNVSLLVQTLSTNEHDKEQLYKEIIEHIKRIYGDWQQYHPLQENQLSLTASVKLLSIESKIRNYLHSRWQMLKYLARLEVLRLVGIWVMSRNVQTDKTDWGAYKQNLVLNSDFQKFDEVLRMVISGTEQQYQRLRDLLEMYHQQGKIVFGMHTSQHSLITCIVTDYNKNHTHFLDGSNGGYALAAVEMKAQLKNKAI</sequence>
<evidence type="ECO:0000313" key="1">
    <source>
        <dbReference type="EMBL" id="EAR27395.1"/>
    </source>
</evidence>
<gene>
    <name evidence="1" type="ORF">PTD2_15187</name>
</gene>
<dbReference type="RefSeq" id="WP_009838657.1">
    <property type="nucleotide sequence ID" value="NZ_AAOH01000006.1"/>
</dbReference>
<dbReference type="STRING" id="87626.PTD2_15187"/>